<evidence type="ECO:0000313" key="3">
    <source>
        <dbReference type="Proteomes" id="UP000215027"/>
    </source>
</evidence>
<proteinExistence type="predicted"/>
<evidence type="ECO:0000313" key="2">
    <source>
        <dbReference type="EMBL" id="CUS05468.2"/>
    </source>
</evidence>
<dbReference type="Proteomes" id="UP000215027">
    <property type="component" value="Chromosome I"/>
</dbReference>
<dbReference type="RefSeq" id="WP_095044678.1">
    <property type="nucleotide sequence ID" value="NZ_LN890655.1"/>
</dbReference>
<dbReference type="InterPro" id="IPR015943">
    <property type="entry name" value="WD40/YVTN_repeat-like_dom_sf"/>
</dbReference>
<feature type="compositionally biased region" description="Pro residues" evidence="1">
    <location>
        <begin position="238"/>
        <end position="248"/>
    </location>
</feature>
<dbReference type="EMBL" id="LN890655">
    <property type="protein sequence ID" value="CUS05468.2"/>
    <property type="molecule type" value="Genomic_DNA"/>
</dbReference>
<dbReference type="SUPFAM" id="SSF63825">
    <property type="entry name" value="YWTD domain"/>
    <property type="match status" value="1"/>
</dbReference>
<feature type="region of interest" description="Disordered" evidence="1">
    <location>
        <begin position="231"/>
        <end position="285"/>
    </location>
</feature>
<evidence type="ECO:0000256" key="1">
    <source>
        <dbReference type="SAM" id="MobiDB-lite"/>
    </source>
</evidence>
<organism evidence="2 3">
    <name type="scientific">Candidatus Promineifilum breve</name>
    <dbReference type="NCBI Taxonomy" id="1806508"/>
    <lineage>
        <taxon>Bacteria</taxon>
        <taxon>Bacillati</taxon>
        <taxon>Chloroflexota</taxon>
        <taxon>Ardenticatenia</taxon>
        <taxon>Candidatus Promineifilales</taxon>
        <taxon>Candidatus Promineifilaceae</taxon>
        <taxon>Candidatus Promineifilum</taxon>
    </lineage>
</organism>
<sequence>MDLLAITAQLSIANGTVLNEGTVPGLVARPAPPKAARGREHDFLFAHLTLTGPADETAELAGELIEALGKRFFAATGSVTSALRRAVIDTNDQLLRRNLAAKTTREGALSCAVLHGNELFTLQVGEGLAFLGHNFGIERLPARPPQHLTPLGRSAGIDIRFAYHQLQNGDMMLFCDPRLAHLSGESLSDVLVDTEIESGLDELLDIVAGDTARLMLVEFADELPSTLPLTFQHSRQPAPKPAPPPKPAAPKKEVGAPAVAQATAKAHPATAASAAPPVESPAANDGTATLEIGARRVASTSARGLSRFTAWLAAAIGRLSARPADEPSVHWAIPAAIALIVPIVIAAVVTSVYVQRDTVADVARIKQQMMDEMLAADNVGGGSAEAQPHYLAVVALAAEAEALRPDDLEVAGMRADALDALDRLDGVTRLTAGVLYEYEDGADLARIALRGGAGGIAVLDRLANRVMFHATDDTYRTLTGEQPSTIGFGGQAVGAQTMGELFDVIWLAGSASETRDSFAMLDRAGSLFNYFPNLGDVGGVALPNSSGWDSPTAMATYLDRLYVLDAGAGQIWKYYISSGYTQFAGDEAIFFSENAGLDGAVDFDLYAEDGSLVVLYGDGRLRYYDTRSGRVRWDETTLAQGGLATPLVAPVAVKMVGSGLNASIFVLDPGSGRLLQLGRGGTVLTQYRVMDASGDEVLTQATDFAVTESPLGVLVVAGDRIYLAENN</sequence>
<evidence type="ECO:0008006" key="4">
    <source>
        <dbReference type="Google" id="ProtNLM"/>
    </source>
</evidence>
<feature type="compositionally biased region" description="Low complexity" evidence="1">
    <location>
        <begin position="256"/>
        <end position="283"/>
    </location>
</feature>
<accession>A0A160T7X5</accession>
<dbReference type="KEGG" id="pbf:CFX0092_A3590"/>
<dbReference type="OrthoDB" id="135066at2"/>
<gene>
    <name evidence="2" type="ORF">CFX0092_A3590</name>
</gene>
<keyword evidence="3" id="KW-1185">Reference proteome</keyword>
<dbReference type="AlphaFoldDB" id="A0A160T7X5"/>
<dbReference type="Gene3D" id="2.130.10.10">
    <property type="entry name" value="YVTN repeat-like/Quinoprotein amine dehydrogenase"/>
    <property type="match status" value="1"/>
</dbReference>
<reference evidence="2" key="1">
    <citation type="submission" date="2016-01" db="EMBL/GenBank/DDBJ databases">
        <authorList>
            <person name="Mcilroy J.S."/>
            <person name="Karst M S."/>
            <person name="Albertsen M."/>
        </authorList>
    </citation>
    <scope>NUCLEOTIDE SEQUENCE</scope>
    <source>
        <strain evidence="2">Cfx-K</strain>
    </source>
</reference>
<protein>
    <recommendedName>
        <fullName evidence="4">PPM-type phosphatase domain-containing protein</fullName>
    </recommendedName>
</protein>
<name>A0A160T7X5_9CHLR</name>